<keyword evidence="2" id="KW-1185">Reference proteome</keyword>
<evidence type="ECO:0000313" key="2">
    <source>
        <dbReference type="Proteomes" id="UP000706039"/>
    </source>
</evidence>
<organism evidence="1 2">
    <name type="scientific">Sphingomonas colocasiae</name>
    <dbReference type="NCBI Taxonomy" id="1848973"/>
    <lineage>
        <taxon>Bacteria</taxon>
        <taxon>Pseudomonadati</taxon>
        <taxon>Pseudomonadota</taxon>
        <taxon>Alphaproteobacteria</taxon>
        <taxon>Sphingomonadales</taxon>
        <taxon>Sphingomonadaceae</taxon>
        <taxon>Sphingomonas</taxon>
    </lineage>
</organism>
<dbReference type="EMBL" id="JAINVV010000014">
    <property type="protein sequence ID" value="MBY8825970.1"/>
    <property type="molecule type" value="Genomic_DNA"/>
</dbReference>
<proteinExistence type="predicted"/>
<protein>
    <submittedName>
        <fullName evidence="1">DUF1800 domain-containing protein</fullName>
    </submittedName>
</protein>
<comment type="caution">
    <text evidence="1">The sequence shown here is derived from an EMBL/GenBank/DDBJ whole genome shotgun (WGS) entry which is preliminary data.</text>
</comment>
<dbReference type="RefSeq" id="WP_222993182.1">
    <property type="nucleotide sequence ID" value="NZ_JAINVV010000014.1"/>
</dbReference>
<dbReference type="Proteomes" id="UP000706039">
    <property type="component" value="Unassembled WGS sequence"/>
</dbReference>
<reference evidence="1 2" key="1">
    <citation type="submission" date="2021-08" db="EMBL/GenBank/DDBJ databases">
        <authorList>
            <person name="Tuo L."/>
        </authorList>
    </citation>
    <scope>NUCLEOTIDE SEQUENCE [LARGE SCALE GENOMIC DNA]</scope>
    <source>
        <strain evidence="1 2">JCM 31229</strain>
    </source>
</reference>
<gene>
    <name evidence="1" type="ORF">K7G82_26960</name>
</gene>
<evidence type="ECO:0000313" key="1">
    <source>
        <dbReference type="EMBL" id="MBY8825970.1"/>
    </source>
</evidence>
<sequence>MESAIALNRFGLGARPDDAQPAQPRAWLKDQLRRFEPRPATLADIPTRAEIASVYADHIEELRVRNTLKLQSRSMDASGMAPKPGEQKPPPQYALQAARRQHVAEIGARMGTALVSQAPFAERLVHFWANHFAISADRLTAIGLSGMLEFEAIRPNLLGSFGDMLLAVERHPAMLIYLDQAQSIGAMSTLGSRAAARGGRKLGLNENLAREILELHTLGVRTGYRQQDVTELARALTGWTVAGLTRGPGPREADLIGEPGAFVFADRLHEPGPRTILGRQYPQEGEAQARAVLQDLAVHPATALHVATKLARHFVADDPPASLVDRLAAAFTASRGDLPTLYAALIDAPESWAPDAGKFKTPWDWGVSALRATGATTADGRMVVAMMQQLGQPVWQPGSPAGWEDVAASWMGPDALLRCVEAAQRLVQRVGDADPRSLAARILPGTLSPSTAQVIAQADSPAQGLALLLVSPEFLRR</sequence>
<accession>A0ABS7PX81</accession>
<name>A0ABS7PX81_9SPHN</name>
<dbReference type="Pfam" id="PF08811">
    <property type="entry name" value="DUF1800"/>
    <property type="match status" value="1"/>
</dbReference>
<dbReference type="InterPro" id="IPR014917">
    <property type="entry name" value="DUF1800"/>
</dbReference>